<comment type="caution">
    <text evidence="2">The sequence shown here is derived from an EMBL/GenBank/DDBJ whole genome shotgun (WGS) entry which is preliminary data.</text>
</comment>
<dbReference type="GeneID" id="3551415"/>
<evidence type="ECO:0000313" key="2">
    <source>
        <dbReference type="EMBL" id="EAN97208.1"/>
    </source>
</evidence>
<organism evidence="2 3">
    <name type="scientific">Trypanosoma cruzi (strain CL Brener)</name>
    <dbReference type="NCBI Taxonomy" id="353153"/>
    <lineage>
        <taxon>Eukaryota</taxon>
        <taxon>Discoba</taxon>
        <taxon>Euglenozoa</taxon>
        <taxon>Kinetoplastea</taxon>
        <taxon>Metakinetoplastina</taxon>
        <taxon>Trypanosomatida</taxon>
        <taxon>Trypanosomatidae</taxon>
        <taxon>Trypanosoma</taxon>
        <taxon>Schizotrypanum</taxon>
    </lineage>
</organism>
<dbReference type="InParanoid" id="Q4DXD5"/>
<evidence type="ECO:0000256" key="1">
    <source>
        <dbReference type="SAM" id="Phobius"/>
    </source>
</evidence>
<feature type="non-terminal residue" evidence="2">
    <location>
        <position position="150"/>
    </location>
</feature>
<protein>
    <submittedName>
        <fullName evidence="2">Chaperone DnaJ protein, putative</fullName>
    </submittedName>
</protein>
<accession>Q4DXD5</accession>
<proteinExistence type="predicted"/>
<keyword evidence="1" id="KW-0812">Transmembrane</keyword>
<evidence type="ECO:0000313" key="3">
    <source>
        <dbReference type="Proteomes" id="UP000002296"/>
    </source>
</evidence>
<keyword evidence="3" id="KW-1185">Reference proteome</keyword>
<dbReference type="Proteomes" id="UP000002296">
    <property type="component" value="Unassembled WGS sequence"/>
</dbReference>
<reference evidence="2 3" key="1">
    <citation type="journal article" date="2005" name="Science">
        <title>The genome sequence of Trypanosoma cruzi, etiologic agent of Chagas disease.</title>
        <authorList>
            <person name="El-Sayed N.M."/>
            <person name="Myler P.J."/>
            <person name="Bartholomeu D.C."/>
            <person name="Nilsson D."/>
            <person name="Aggarwal G."/>
            <person name="Tran A.N."/>
            <person name="Ghedin E."/>
            <person name="Worthey E.A."/>
            <person name="Delcher A.L."/>
            <person name="Blandin G."/>
            <person name="Westenberger S.J."/>
            <person name="Caler E."/>
            <person name="Cerqueira G.C."/>
            <person name="Branche C."/>
            <person name="Haas B."/>
            <person name="Anupama A."/>
            <person name="Arner E."/>
            <person name="Aslund L."/>
            <person name="Attipoe P."/>
            <person name="Bontempi E."/>
            <person name="Bringaud F."/>
            <person name="Burton P."/>
            <person name="Cadag E."/>
            <person name="Campbell D.A."/>
            <person name="Carrington M."/>
            <person name="Crabtree J."/>
            <person name="Darban H."/>
            <person name="da Silveira J.F."/>
            <person name="de Jong P."/>
            <person name="Edwards K."/>
            <person name="Englund P.T."/>
            <person name="Fazelina G."/>
            <person name="Feldblyum T."/>
            <person name="Ferella M."/>
            <person name="Frasch A.C."/>
            <person name="Gull K."/>
            <person name="Horn D."/>
            <person name="Hou L."/>
            <person name="Huang Y."/>
            <person name="Kindlund E."/>
            <person name="Klingbeil M."/>
            <person name="Kluge S."/>
            <person name="Koo H."/>
            <person name="Lacerda D."/>
            <person name="Levin M.J."/>
            <person name="Lorenzi H."/>
            <person name="Louie T."/>
            <person name="Machado C.R."/>
            <person name="McCulloch R."/>
            <person name="McKenna A."/>
            <person name="Mizuno Y."/>
            <person name="Mottram J.C."/>
            <person name="Nelson S."/>
            <person name="Ochaya S."/>
            <person name="Osoegawa K."/>
            <person name="Pai G."/>
            <person name="Parsons M."/>
            <person name="Pentony M."/>
            <person name="Pettersson U."/>
            <person name="Pop M."/>
            <person name="Ramirez J.L."/>
            <person name="Rinta J."/>
            <person name="Robertson L."/>
            <person name="Salzberg S.L."/>
            <person name="Sanchez D.O."/>
            <person name="Seyler A."/>
            <person name="Sharma R."/>
            <person name="Shetty J."/>
            <person name="Simpson A.J."/>
            <person name="Sisk E."/>
            <person name="Tammi M.T."/>
            <person name="Tarleton R."/>
            <person name="Teixeira S."/>
            <person name="Van Aken S."/>
            <person name="Vogt C."/>
            <person name="Ward P.N."/>
            <person name="Wickstead B."/>
            <person name="Wortman J."/>
            <person name="White O."/>
            <person name="Fraser C.M."/>
            <person name="Stuart K.D."/>
            <person name="Andersson B."/>
        </authorList>
    </citation>
    <scope>NUCLEOTIDE SEQUENCE [LARGE SCALE GENOMIC DNA]</scope>
    <source>
        <strain evidence="2 3">CL Brener</strain>
    </source>
</reference>
<dbReference type="KEGG" id="tcr:508879.229"/>
<sequence length="150" mass="16694">MTGSGVVFFFGLAIIPIIIIIPVFIYLFIYFLLFSVSTGGIRENSHSQAFYYRQNTHSLRRMSSGLSARRLILQQLTAVAQYSPFRPVLAAMLANHTAASTMTASLNDHGGSKSKSSWLRISLISPESSRGTFTLMTEEEMGILRPKQKE</sequence>
<keyword evidence="1" id="KW-1133">Transmembrane helix</keyword>
<feature type="transmembrane region" description="Helical" evidence="1">
    <location>
        <begin position="6"/>
        <end position="33"/>
    </location>
</feature>
<name>Q4DXD5_TRYCC</name>
<dbReference type="SMR" id="Q4DXD5"/>
<gene>
    <name evidence="2" type="ORF">Tc00.1047053508879.229</name>
</gene>
<dbReference type="EMBL" id="AAHK01000110">
    <property type="protein sequence ID" value="EAN97208.1"/>
    <property type="molecule type" value="Genomic_DNA"/>
</dbReference>
<dbReference type="AlphaFoldDB" id="Q4DXD5"/>
<dbReference type="PaxDb" id="353153-Q4DXD5"/>
<keyword evidence="1" id="KW-0472">Membrane</keyword>
<dbReference type="RefSeq" id="XP_819059.1">
    <property type="nucleotide sequence ID" value="XM_813966.1"/>
</dbReference>